<evidence type="ECO:0000313" key="3">
    <source>
        <dbReference type="Proteomes" id="UP000824175"/>
    </source>
</evidence>
<dbReference type="EMBL" id="DVMJ01000108">
    <property type="protein sequence ID" value="HIU14721.1"/>
    <property type="molecule type" value="Genomic_DNA"/>
</dbReference>
<dbReference type="GO" id="GO:0008289">
    <property type="term" value="F:lipid binding"/>
    <property type="evidence" value="ECO:0007669"/>
    <property type="project" value="UniProtKB-KW"/>
</dbReference>
<dbReference type="Pfam" id="PF02645">
    <property type="entry name" value="DegV"/>
    <property type="match status" value="1"/>
</dbReference>
<dbReference type="InterPro" id="IPR050270">
    <property type="entry name" value="DegV_domain_contain"/>
</dbReference>
<dbReference type="NCBIfam" id="TIGR00762">
    <property type="entry name" value="DegV"/>
    <property type="match status" value="1"/>
</dbReference>
<dbReference type="Proteomes" id="UP000824175">
    <property type="component" value="Unassembled WGS sequence"/>
</dbReference>
<dbReference type="PANTHER" id="PTHR33434">
    <property type="entry name" value="DEGV DOMAIN-CONTAINING PROTEIN DR_1986-RELATED"/>
    <property type="match status" value="1"/>
</dbReference>
<evidence type="ECO:0000256" key="1">
    <source>
        <dbReference type="ARBA" id="ARBA00023121"/>
    </source>
</evidence>
<reference evidence="2" key="2">
    <citation type="journal article" date="2021" name="PeerJ">
        <title>Extensive microbial diversity within the chicken gut microbiome revealed by metagenomics and culture.</title>
        <authorList>
            <person name="Gilroy R."/>
            <person name="Ravi A."/>
            <person name="Getino M."/>
            <person name="Pursley I."/>
            <person name="Horton D.L."/>
            <person name="Alikhan N.F."/>
            <person name="Baker D."/>
            <person name="Gharbi K."/>
            <person name="Hall N."/>
            <person name="Watson M."/>
            <person name="Adriaenssens E.M."/>
            <person name="Foster-Nyarko E."/>
            <person name="Jarju S."/>
            <person name="Secka A."/>
            <person name="Antonio M."/>
            <person name="Oren A."/>
            <person name="Chaudhuri R.R."/>
            <person name="La Ragione R."/>
            <person name="Hildebrand F."/>
            <person name="Pallen M.J."/>
        </authorList>
    </citation>
    <scope>NUCLEOTIDE SEQUENCE</scope>
    <source>
        <strain evidence="2">CHK195-11698</strain>
    </source>
</reference>
<dbReference type="Gene3D" id="3.40.50.10170">
    <property type="match status" value="1"/>
</dbReference>
<accession>A0A9D1HQL5</accession>
<reference evidence="2" key="1">
    <citation type="submission" date="2020-10" db="EMBL/GenBank/DDBJ databases">
        <authorList>
            <person name="Gilroy R."/>
        </authorList>
    </citation>
    <scope>NUCLEOTIDE SEQUENCE</scope>
    <source>
        <strain evidence="2">CHK195-11698</strain>
    </source>
</reference>
<comment type="caution">
    <text evidence="2">The sequence shown here is derived from an EMBL/GenBank/DDBJ whole genome shotgun (WGS) entry which is preliminary data.</text>
</comment>
<organism evidence="2 3">
    <name type="scientific">Candidatus Fimiplasma intestinipullorum</name>
    <dbReference type="NCBI Taxonomy" id="2840825"/>
    <lineage>
        <taxon>Bacteria</taxon>
        <taxon>Bacillati</taxon>
        <taxon>Bacillota</taxon>
        <taxon>Clostridia</taxon>
        <taxon>Eubacteriales</taxon>
        <taxon>Candidatus Fimiplasma</taxon>
    </lineage>
</organism>
<dbReference type="InterPro" id="IPR003797">
    <property type="entry name" value="DegV"/>
</dbReference>
<dbReference type="PANTHER" id="PTHR33434:SF2">
    <property type="entry name" value="FATTY ACID-BINDING PROTEIN TM_1468"/>
    <property type="match status" value="1"/>
</dbReference>
<dbReference type="AlphaFoldDB" id="A0A9D1HQL5"/>
<dbReference type="InterPro" id="IPR043168">
    <property type="entry name" value="DegV_C"/>
</dbReference>
<keyword evidence="1" id="KW-0446">Lipid-binding</keyword>
<protein>
    <submittedName>
        <fullName evidence="2">DegV family protein</fullName>
    </submittedName>
</protein>
<name>A0A9D1HQL5_9FIRM</name>
<dbReference type="SUPFAM" id="SSF82549">
    <property type="entry name" value="DAK1/DegV-like"/>
    <property type="match status" value="1"/>
</dbReference>
<dbReference type="Gene3D" id="3.30.1180.10">
    <property type="match status" value="1"/>
</dbReference>
<dbReference type="PROSITE" id="PS51482">
    <property type="entry name" value="DEGV"/>
    <property type="match status" value="1"/>
</dbReference>
<gene>
    <name evidence="2" type="ORF">IAD15_11755</name>
</gene>
<evidence type="ECO:0000313" key="2">
    <source>
        <dbReference type="EMBL" id="HIU14721.1"/>
    </source>
</evidence>
<proteinExistence type="predicted"/>
<sequence>MPKTAIITDSCSGITQQQAKELGIQVVPMPFTINKKEYFEDINLTQDAFYEMLGQGAEVATSQPSLGTLASIFDETLKSYDEIVYLPMSSGLSGAYQSAKMLSEDYDEQVYVVNNQRISATLEQDVYDAIEYVRQGKSAREIKQLLEDNRFNCTIYITVDTLEYLKKGGRITPAVAAIGSLLKIKPILNIYGEKLDKFAIARTLNKAESIMIDAIAHDIETRIDIEGKGDNVYLCIAHTNCPEVAEKLKKKMEKRWPGHEVRIVPLALAIACHTGPGAIGAGCIKKVFNKKDA</sequence>